<keyword evidence="6" id="KW-1185">Reference proteome</keyword>
<dbReference type="RefSeq" id="WP_068608525.1">
    <property type="nucleotide sequence ID" value="NZ_LZDH01000056.1"/>
</dbReference>
<dbReference type="GO" id="GO:0006729">
    <property type="term" value="P:tetrahydrobiopterin biosynthetic process"/>
    <property type="evidence" value="ECO:0007669"/>
    <property type="project" value="TreeGrafter"/>
</dbReference>
<dbReference type="AlphaFoldDB" id="A0A1A6DTL0"/>
<name>A0A1A6DTL0_9BURK</name>
<keyword evidence="2" id="KW-0963">Cytoplasm</keyword>
<sequence length="260" mass="28161">MNRRHLTILTGASRGLGRAMAEQLLGPDRLLLTIERRPDPALATLAARSGAHLEQWSQDLAEPAETAERLARWLDTLAPATLASATLINNAAVLPPIGPLQSSPAEALSRALRVGLEAPMHLTATFLRATDHWVQAQDWDGPRRVLNISSGLGRYAMAGQSIYCAVKAGLDHFSRCTALDEARRPRGARIVSLAPGVIDTDMQVQMRAGDPAGFPDRDRFVQLHAQGQLTPAHQAARRVLAWLERPDFGDPCVADVRDAG</sequence>
<comment type="subcellular location">
    <subcellularLocation>
        <location evidence="1">Cytoplasm</location>
    </subcellularLocation>
</comment>
<dbReference type="STRING" id="1101373.A9O67_04205"/>
<reference evidence="5 6" key="1">
    <citation type="submission" date="2016-06" db="EMBL/GenBank/DDBJ databases">
        <title>Genome sequence of Tepidimonas fonticaldi PL17.</title>
        <authorList>
            <person name="Pinnaka A.K."/>
        </authorList>
    </citation>
    <scope>NUCLEOTIDE SEQUENCE [LARGE SCALE GENOMIC DNA]</scope>
    <source>
        <strain evidence="5 6">PL17</strain>
    </source>
</reference>
<protein>
    <submittedName>
        <fullName evidence="5">Short-chain dehydrogenase</fullName>
    </submittedName>
</protein>
<dbReference type="Gene3D" id="3.40.50.720">
    <property type="entry name" value="NAD(P)-binding Rossmann-like Domain"/>
    <property type="match status" value="1"/>
</dbReference>
<dbReference type="EMBL" id="LZDH01000056">
    <property type="protein sequence ID" value="OBS30257.1"/>
    <property type="molecule type" value="Genomic_DNA"/>
</dbReference>
<evidence type="ECO:0000256" key="2">
    <source>
        <dbReference type="ARBA" id="ARBA00022490"/>
    </source>
</evidence>
<dbReference type="OrthoDB" id="9794387at2"/>
<dbReference type="GO" id="GO:0004757">
    <property type="term" value="F:sepiapterin reductase (NADP+) activity"/>
    <property type="evidence" value="ECO:0007669"/>
    <property type="project" value="TreeGrafter"/>
</dbReference>
<dbReference type="GO" id="GO:0005737">
    <property type="term" value="C:cytoplasm"/>
    <property type="evidence" value="ECO:0007669"/>
    <property type="project" value="UniProtKB-SubCell"/>
</dbReference>
<keyword evidence="4" id="KW-0560">Oxidoreductase</keyword>
<evidence type="ECO:0000313" key="5">
    <source>
        <dbReference type="EMBL" id="OBS30257.1"/>
    </source>
</evidence>
<evidence type="ECO:0000256" key="3">
    <source>
        <dbReference type="ARBA" id="ARBA00022857"/>
    </source>
</evidence>
<dbReference type="InterPro" id="IPR051721">
    <property type="entry name" value="Biopterin_syn/organic_redct"/>
</dbReference>
<dbReference type="Pfam" id="PF00106">
    <property type="entry name" value="adh_short"/>
    <property type="match status" value="1"/>
</dbReference>
<evidence type="ECO:0000256" key="4">
    <source>
        <dbReference type="ARBA" id="ARBA00023002"/>
    </source>
</evidence>
<dbReference type="InterPro" id="IPR002347">
    <property type="entry name" value="SDR_fam"/>
</dbReference>
<evidence type="ECO:0000313" key="6">
    <source>
        <dbReference type="Proteomes" id="UP000091969"/>
    </source>
</evidence>
<dbReference type="Proteomes" id="UP000091969">
    <property type="component" value="Unassembled WGS sequence"/>
</dbReference>
<dbReference type="PRINTS" id="PR00081">
    <property type="entry name" value="GDHRDH"/>
</dbReference>
<dbReference type="InterPro" id="IPR036291">
    <property type="entry name" value="NAD(P)-bd_dom_sf"/>
</dbReference>
<accession>A0A1A6DTL0</accession>
<gene>
    <name evidence="5" type="ORF">A9O67_04205</name>
</gene>
<organism evidence="5 6">
    <name type="scientific">Tepidimonas fonticaldi</name>
    <dbReference type="NCBI Taxonomy" id="1101373"/>
    <lineage>
        <taxon>Bacteria</taxon>
        <taxon>Pseudomonadati</taxon>
        <taxon>Pseudomonadota</taxon>
        <taxon>Betaproteobacteria</taxon>
        <taxon>Burkholderiales</taxon>
        <taxon>Tepidimonas</taxon>
    </lineage>
</organism>
<evidence type="ECO:0000256" key="1">
    <source>
        <dbReference type="ARBA" id="ARBA00004496"/>
    </source>
</evidence>
<dbReference type="PANTHER" id="PTHR44085">
    <property type="entry name" value="SEPIAPTERIN REDUCTASE"/>
    <property type="match status" value="1"/>
</dbReference>
<keyword evidence="3" id="KW-0521">NADP</keyword>
<dbReference type="PANTHER" id="PTHR44085:SF2">
    <property type="entry name" value="SEPIAPTERIN REDUCTASE"/>
    <property type="match status" value="1"/>
</dbReference>
<proteinExistence type="predicted"/>
<dbReference type="SUPFAM" id="SSF51735">
    <property type="entry name" value="NAD(P)-binding Rossmann-fold domains"/>
    <property type="match status" value="1"/>
</dbReference>
<comment type="caution">
    <text evidence="5">The sequence shown here is derived from an EMBL/GenBank/DDBJ whole genome shotgun (WGS) entry which is preliminary data.</text>
</comment>